<reference evidence="4" key="1">
    <citation type="submission" date="2025-08" db="UniProtKB">
        <authorList>
            <consortium name="RefSeq"/>
        </authorList>
    </citation>
    <scope>IDENTIFICATION</scope>
    <source>
        <tissue evidence="4">Gonad</tissue>
    </source>
</reference>
<dbReference type="KEGG" id="bbel:109475235"/>
<evidence type="ECO:0000313" key="4">
    <source>
        <dbReference type="RefSeq" id="XP_019631395.1"/>
    </source>
</evidence>
<evidence type="ECO:0000313" key="3">
    <source>
        <dbReference type="Proteomes" id="UP000515135"/>
    </source>
</evidence>
<feature type="compositionally biased region" description="Basic and acidic residues" evidence="2">
    <location>
        <begin position="186"/>
        <end position="195"/>
    </location>
</feature>
<dbReference type="PANTHER" id="PTHR33820">
    <property type="entry name" value="COILED-COIL DOMAIN-CONTAINING PROTEIN 17"/>
    <property type="match status" value="1"/>
</dbReference>
<gene>
    <name evidence="4" type="primary">LOC109475235</name>
</gene>
<feature type="region of interest" description="Disordered" evidence="2">
    <location>
        <begin position="229"/>
        <end position="251"/>
    </location>
</feature>
<dbReference type="InterPro" id="IPR038800">
    <property type="entry name" value="CCDC17"/>
</dbReference>
<feature type="region of interest" description="Disordered" evidence="2">
    <location>
        <begin position="684"/>
        <end position="756"/>
    </location>
</feature>
<feature type="compositionally biased region" description="Basic and acidic residues" evidence="2">
    <location>
        <begin position="485"/>
        <end position="501"/>
    </location>
</feature>
<feature type="region of interest" description="Disordered" evidence="2">
    <location>
        <begin position="438"/>
        <end position="502"/>
    </location>
</feature>
<dbReference type="Proteomes" id="UP000515135">
    <property type="component" value="Unplaced"/>
</dbReference>
<dbReference type="GeneID" id="109475235"/>
<keyword evidence="3" id="KW-1185">Reference proteome</keyword>
<keyword evidence="1" id="KW-0175">Coiled coil</keyword>
<protein>
    <submittedName>
        <fullName evidence="4">Uncharacterized protein LOC109475235</fullName>
    </submittedName>
</protein>
<accession>A0A6P4YPI0</accession>
<sequence length="1478" mass="168431">MATLAASPLLTCSDCKMTFKSPALLQKHKEKFCVGSGIGDPNRLARDAERLRQAAYKPAEPAPPSPDPNLTSKAIDQLRQLKDRKSKLRQEREDEERKLLRDIQDKERAIQRERSRLSVRETEAKKATEFKDLTQEYQRMLEREQRIRDEIDNLEQDLGLESRAGVISRNTDSSMSLPIYTDDEQASPRKNDHTEQLRRLAEHHGKQLGEIQNRNRELERQREEIRRRLQDLGNQPIPPQPASDQPSVEDMVKELREQEKRNQETLEQLKSHLNNLQEEARKAAEHRPDSGVQTEFVGIPFQNGSLVSEISAMRLAYLQSGGNDPAVLAQMHDMQVEAQQLEDQNKRRDKKKSKKEPKDMGSQVLAIELENQRLQRELQELHEHQRRKHRRRASDSDDDGEIRQLQRDHMRKMLHLQHEMELLKQEAMLNKMRRELRTPGLLPAPSHPPPPQLPPQPHPQPPPPQPQPQHQPQPAPIRRPPPKPETPEIERHRFQRDREGNTIEALDPLLPAPYDPGAGFVVFYDYLLGLDPDYKSTRLIVGLYNNANEIGDPTPLPVVYTEGGYNSYYQNYAGMNIAVIGAKQPVPRIQPSMDLSIIVEMQVQSGRDGYDSNRLRSRGWSKIELFDQQNRVLSGRWKIPLRMTPVKPHLTAVELNNVPQLGHAELYFRLVNWRDSDVQSLSKVNPSEARHYKFPPQMSGYPAYNSPRQNYSSIPTQPIAYIPPPPSDAPPSTAGTINDRSSRRSRRTPISYQPEVEDSVSVGFQVDRVKDALDGEGKVRLTVYNQWTGNIAQSSTAPMTCTTSPVKSNFKHGVHVFGWQEALFHDVYLNADMIVIVRFYLRQLIRDDAPDDISQGGSILDEEKLVAWSSMTLTTGRNAGRLRLRTGNHKLPLYYPPVPEAKDIPLSSRENPREWQRFGRSTVRFHVFQGEPPRSNTPSTIAGDLEDDIPDGAWIAHERSSPPVDVFGSGDGFDLYIDGARFLPDAVTISRVAGRMFDRQFNQIGPDINTSVDLDSNIFEPSYNFRMEFREAALPPSSILLLKVYATDRFRKQLTVVGWATLNVFVETGTQRQPMVDTPGLQVSLNEGAHQVRLYNGGPNALDPLTDNTLRASKRHIPCASLLLRLVKAPKDQHGRPLEAERVPQVDWPRLGLTVPKPAYSEGVYYSTKCTPTRGESQLFHAMGDRNVVLIRDSLSVISDGQEQRLKTDKATEQWIRTQLTRLLDTQPPELDLTHISRYQPIHGLKVAIDGAMNLPWSKFTHVHYCFNPPGAFYYGNPTAAYDKLTFTENLDLNSNQKAPVWKDGFTWFPRRSLHRYLVLIVHLQEVAVTVARDNYKYGLLEQAWTAMQIFKDGYAVTSAYQLPLYQGAPTQAMLTALSRQPCKEIMDDLTKTNSIKLAEGASVFVRVADARRDEEISTPMVDVDTSLLPQDQLDRYTQEIPSKPLRQQVPQGKTPEQFQNSLASKFKNLVYKLYITD</sequence>
<feature type="region of interest" description="Disordered" evidence="2">
    <location>
        <begin position="339"/>
        <end position="364"/>
    </location>
</feature>
<feature type="region of interest" description="Disordered" evidence="2">
    <location>
        <begin position="382"/>
        <end position="401"/>
    </location>
</feature>
<dbReference type="OrthoDB" id="289416at2759"/>
<name>A0A6P4YPI0_BRABE</name>
<evidence type="ECO:0000256" key="2">
    <source>
        <dbReference type="SAM" id="MobiDB-lite"/>
    </source>
</evidence>
<proteinExistence type="predicted"/>
<dbReference type="RefSeq" id="XP_019631395.1">
    <property type="nucleotide sequence ID" value="XM_019775836.1"/>
</dbReference>
<evidence type="ECO:0000256" key="1">
    <source>
        <dbReference type="SAM" id="Coils"/>
    </source>
</evidence>
<feature type="coiled-coil region" evidence="1">
    <location>
        <begin position="71"/>
        <end position="157"/>
    </location>
</feature>
<feature type="region of interest" description="Disordered" evidence="2">
    <location>
        <begin position="174"/>
        <end position="195"/>
    </location>
</feature>
<dbReference type="PANTHER" id="PTHR33820:SF2">
    <property type="entry name" value="COILED-COIL DOMAIN-CONTAINING PROTEIN 17"/>
    <property type="match status" value="1"/>
</dbReference>
<feature type="compositionally biased region" description="Pro residues" evidence="2">
    <location>
        <begin position="445"/>
        <end position="479"/>
    </location>
</feature>
<organism evidence="3 4">
    <name type="scientific">Branchiostoma belcheri</name>
    <name type="common">Amphioxus</name>
    <dbReference type="NCBI Taxonomy" id="7741"/>
    <lineage>
        <taxon>Eukaryota</taxon>
        <taxon>Metazoa</taxon>
        <taxon>Chordata</taxon>
        <taxon>Cephalochordata</taxon>
        <taxon>Leptocardii</taxon>
        <taxon>Amphioxiformes</taxon>
        <taxon>Branchiostomatidae</taxon>
        <taxon>Branchiostoma</taxon>
    </lineage>
</organism>